<dbReference type="RefSeq" id="WP_101334938.1">
    <property type="nucleotide sequence ID" value="NZ_PJNI01000011.1"/>
</dbReference>
<dbReference type="OrthoDB" id="1467352at2"/>
<gene>
    <name evidence="1" type="ORF">CW751_10385</name>
</gene>
<comment type="caution">
    <text evidence="1">The sequence shown here is derived from an EMBL/GenBank/DDBJ whole genome shotgun (WGS) entry which is preliminary data.</text>
</comment>
<evidence type="ECO:0000313" key="2">
    <source>
        <dbReference type="Proteomes" id="UP000236654"/>
    </source>
</evidence>
<proteinExistence type="predicted"/>
<dbReference type="EMBL" id="PJNI01000011">
    <property type="protein sequence ID" value="PKR80256.1"/>
    <property type="molecule type" value="Genomic_DNA"/>
</dbReference>
<sequence length="153" mass="17616">MECSPKKIEKQHIAFLVLTSAKKDEKNKEVLIDNKFEFSDNPITCFNQLHQKRNEFKSLLLRAQSADELIVIIASWLTLEKKYAQTWSYVACSDNHLSVLQGKEPDPMEILAALKKVKSDNQIESIALLKDNYNNLPETIQKEVKRLTLLAKE</sequence>
<protein>
    <submittedName>
        <fullName evidence="1">Uncharacterized protein</fullName>
    </submittedName>
</protein>
<accession>A0A2I0R0Z4</accession>
<organism evidence="1 2">
    <name type="scientific">Brumimicrobium salinarum</name>
    <dbReference type="NCBI Taxonomy" id="2058658"/>
    <lineage>
        <taxon>Bacteria</taxon>
        <taxon>Pseudomonadati</taxon>
        <taxon>Bacteroidota</taxon>
        <taxon>Flavobacteriia</taxon>
        <taxon>Flavobacteriales</taxon>
        <taxon>Crocinitomicaceae</taxon>
        <taxon>Brumimicrobium</taxon>
    </lineage>
</organism>
<evidence type="ECO:0000313" key="1">
    <source>
        <dbReference type="EMBL" id="PKR80256.1"/>
    </source>
</evidence>
<dbReference type="AlphaFoldDB" id="A0A2I0R0Z4"/>
<reference evidence="1 2" key="1">
    <citation type="submission" date="2017-12" db="EMBL/GenBank/DDBJ databases">
        <title>The draft genome sequence of Brumimicrobium saltpan LHR20.</title>
        <authorList>
            <person name="Do Z.-J."/>
            <person name="Luo H.-R."/>
        </authorList>
    </citation>
    <scope>NUCLEOTIDE SEQUENCE [LARGE SCALE GENOMIC DNA]</scope>
    <source>
        <strain evidence="1 2">LHR20</strain>
    </source>
</reference>
<dbReference type="Proteomes" id="UP000236654">
    <property type="component" value="Unassembled WGS sequence"/>
</dbReference>
<name>A0A2I0R0Z4_9FLAO</name>
<keyword evidence="2" id="KW-1185">Reference proteome</keyword>